<accession>A0A7W5VDZ7</accession>
<proteinExistence type="predicted"/>
<dbReference type="InterPro" id="IPR024019">
    <property type="entry name" value="CHP04096"/>
</dbReference>
<keyword evidence="1" id="KW-0808">Transferase</keyword>
<comment type="caution">
    <text evidence="1">The sequence shown here is derived from an EMBL/GenBank/DDBJ whole genome shotgun (WGS) entry which is preliminary data.</text>
</comment>
<dbReference type="GO" id="GO:0032259">
    <property type="term" value="P:methylation"/>
    <property type="evidence" value="ECO:0007669"/>
    <property type="project" value="UniProtKB-KW"/>
</dbReference>
<gene>
    <name evidence="1" type="ORF">FHR33_006208</name>
</gene>
<keyword evidence="1" id="KW-0489">Methyltransferase</keyword>
<dbReference type="EMBL" id="JACIBV010000001">
    <property type="protein sequence ID" value="MBB3730348.1"/>
    <property type="molecule type" value="Genomic_DNA"/>
</dbReference>
<sequence length="428" mass="48723">MNYSVAAWDPFYHPEDPPGTADVVLLTYVLNVIENPEERRKSLQDAWALTRTVLVVSSRLTWERAKVQGEQFSDGVLTRRRTFQRLFSPAELRSYVEDATGVRCVSAAPGIIYAFRSNETRLTYLARKIIPHANWLTPEDPGTAVAAVVDYAERSGRLPKLEEIPSEFVGLLAHLRTTELQRIVKMSADPEKVHEGAKRSTLSTLLFLAVELFDGRGPYSSLPLPIQLNIRAFFSTYKEACRRADRLLLKLRDDSYVHGAMRASSVGKLTPTALYVHRRAVERMPIILRLYEHCASIAAGRPTSWTILKLRHEGRAASWLDYPHFDTDPHPRLRSSYGVDLTTLKESFTSYEDALNRPLLHRKHEFLAADDPDAPKYRRLTQAEVRAGLYANPHVIGNEEGWTSELQRCDRELQGHRLVRRRTGLDPL</sequence>
<protein>
    <submittedName>
        <fullName evidence="1">DNA phosphorothioation-associated putative methyltransferase</fullName>
    </submittedName>
</protein>
<keyword evidence="2" id="KW-1185">Reference proteome</keyword>
<dbReference type="AlphaFoldDB" id="A0A7W5VDZ7"/>
<evidence type="ECO:0000313" key="2">
    <source>
        <dbReference type="Proteomes" id="UP000579945"/>
    </source>
</evidence>
<dbReference type="NCBIfam" id="TIGR04096">
    <property type="entry name" value="dnd_rel_methyl"/>
    <property type="match status" value="1"/>
</dbReference>
<dbReference type="GO" id="GO:0008168">
    <property type="term" value="F:methyltransferase activity"/>
    <property type="evidence" value="ECO:0007669"/>
    <property type="project" value="UniProtKB-KW"/>
</dbReference>
<organism evidence="1 2">
    <name type="scientific">Nonomuraea dietziae</name>
    <dbReference type="NCBI Taxonomy" id="65515"/>
    <lineage>
        <taxon>Bacteria</taxon>
        <taxon>Bacillati</taxon>
        <taxon>Actinomycetota</taxon>
        <taxon>Actinomycetes</taxon>
        <taxon>Streptosporangiales</taxon>
        <taxon>Streptosporangiaceae</taxon>
        <taxon>Nonomuraea</taxon>
    </lineage>
</organism>
<evidence type="ECO:0000313" key="1">
    <source>
        <dbReference type="EMBL" id="MBB3730348.1"/>
    </source>
</evidence>
<name>A0A7W5VDZ7_9ACTN</name>
<dbReference type="Proteomes" id="UP000579945">
    <property type="component" value="Unassembled WGS sequence"/>
</dbReference>
<reference evidence="1 2" key="1">
    <citation type="submission" date="2020-08" db="EMBL/GenBank/DDBJ databases">
        <title>Sequencing the genomes of 1000 actinobacteria strains.</title>
        <authorList>
            <person name="Klenk H.-P."/>
        </authorList>
    </citation>
    <scope>NUCLEOTIDE SEQUENCE [LARGE SCALE GENOMIC DNA]</scope>
    <source>
        <strain evidence="1 2">DSM 44320</strain>
    </source>
</reference>